<organism evidence="3 4">
    <name type="scientific">Ancylobacter vacuolatus</name>
    <dbReference type="NCBI Taxonomy" id="223389"/>
    <lineage>
        <taxon>Bacteria</taxon>
        <taxon>Pseudomonadati</taxon>
        <taxon>Pseudomonadota</taxon>
        <taxon>Alphaproteobacteria</taxon>
        <taxon>Hyphomicrobiales</taxon>
        <taxon>Xanthobacteraceae</taxon>
        <taxon>Ancylobacter</taxon>
    </lineage>
</organism>
<feature type="domain" description="Antitoxin Xre-like helix-turn-helix" evidence="2">
    <location>
        <begin position="27"/>
        <end position="90"/>
    </location>
</feature>
<dbReference type="InterPro" id="IPR046847">
    <property type="entry name" value="Xre-like_HTH"/>
</dbReference>
<proteinExistence type="predicted"/>
<sequence length="173" mass="19499">MPNLEIGRAVPSGPRVLDDGIFTPAKRREVSGPGLRTFVALANLWDLTEEQRLRILGSPSRSTYYNWVKAVQQHRDLTLDFDILVRISAVLGIWSALRILHETEAEGIAWLRGPHRARVFGGRAPLDVMASGTQDALLTTRRFLDAARGGLYMEPNQVDENFEPYRDEDIAWS</sequence>
<keyword evidence="4" id="KW-1185">Reference proteome</keyword>
<comment type="caution">
    <text evidence="3">The sequence shown here is derived from an EMBL/GenBank/DDBJ whole genome shotgun (WGS) entry which is preliminary data.</text>
</comment>
<feature type="domain" description="Antitoxin Xre/MbcA/ParS-like toxin-binding" evidence="1">
    <location>
        <begin position="96"/>
        <end position="150"/>
    </location>
</feature>
<dbReference type="EMBL" id="JAUSUH010000017">
    <property type="protein sequence ID" value="MDQ0350131.1"/>
    <property type="molecule type" value="Genomic_DNA"/>
</dbReference>
<evidence type="ECO:0000313" key="4">
    <source>
        <dbReference type="Proteomes" id="UP001238467"/>
    </source>
</evidence>
<reference evidence="3 4" key="1">
    <citation type="submission" date="2023-07" db="EMBL/GenBank/DDBJ databases">
        <title>Genomic Encyclopedia of Type Strains, Phase IV (KMG-IV): sequencing the most valuable type-strain genomes for metagenomic binning, comparative biology and taxonomic classification.</title>
        <authorList>
            <person name="Goeker M."/>
        </authorList>
    </citation>
    <scope>NUCLEOTIDE SEQUENCE [LARGE SCALE GENOMIC DNA]</scope>
    <source>
        <strain evidence="3 4">DSM 1277</strain>
    </source>
</reference>
<dbReference type="InterPro" id="IPR024467">
    <property type="entry name" value="Xre/MbcA/ParS-like_toxin-bd"/>
</dbReference>
<gene>
    <name evidence="3" type="ORF">J2S76_004587</name>
</gene>
<evidence type="ECO:0000259" key="2">
    <source>
        <dbReference type="Pfam" id="PF20432"/>
    </source>
</evidence>
<protein>
    <recommendedName>
        <fullName evidence="5">DUF2384 domain-containing protein</fullName>
    </recommendedName>
</protein>
<name>A0ABU0DNX6_9HYPH</name>
<dbReference type="Pfam" id="PF09722">
    <property type="entry name" value="Xre_MbcA_ParS_C"/>
    <property type="match status" value="1"/>
</dbReference>
<accession>A0ABU0DNX6</accession>
<dbReference type="Pfam" id="PF20432">
    <property type="entry name" value="Xre-like-HTH"/>
    <property type="match status" value="1"/>
</dbReference>
<dbReference type="Proteomes" id="UP001238467">
    <property type="component" value="Unassembled WGS sequence"/>
</dbReference>
<dbReference type="RefSeq" id="WP_307064403.1">
    <property type="nucleotide sequence ID" value="NZ_JAUSUH010000017.1"/>
</dbReference>
<evidence type="ECO:0000313" key="3">
    <source>
        <dbReference type="EMBL" id="MDQ0350131.1"/>
    </source>
</evidence>
<evidence type="ECO:0008006" key="5">
    <source>
        <dbReference type="Google" id="ProtNLM"/>
    </source>
</evidence>
<evidence type="ECO:0000259" key="1">
    <source>
        <dbReference type="Pfam" id="PF09722"/>
    </source>
</evidence>